<dbReference type="GO" id="GO:0046872">
    <property type="term" value="F:metal ion binding"/>
    <property type="evidence" value="ECO:0007669"/>
    <property type="project" value="UniProtKB-KW"/>
</dbReference>
<dbReference type="Proteomes" id="UP000515211">
    <property type="component" value="Chromosome 7"/>
</dbReference>
<evidence type="ECO:0000256" key="2">
    <source>
        <dbReference type="ARBA" id="ARBA00022723"/>
    </source>
</evidence>
<dbReference type="PROSITE" id="PS50846">
    <property type="entry name" value="HMA_2"/>
    <property type="match status" value="1"/>
</dbReference>
<keyword evidence="2" id="KW-0479">Metal-binding</keyword>
<evidence type="ECO:0000259" key="6">
    <source>
        <dbReference type="PROSITE" id="PS50846"/>
    </source>
</evidence>
<evidence type="ECO:0000313" key="7">
    <source>
        <dbReference type="Proteomes" id="UP000515211"/>
    </source>
</evidence>
<dbReference type="KEGG" id="adu:110273641"/>
<comment type="similarity">
    <text evidence="5">Belongs to the HIPP family.</text>
</comment>
<gene>
    <name evidence="8" type="primary">LOC110273641</name>
</gene>
<dbReference type="PANTHER" id="PTHR45868:SF53">
    <property type="entry name" value="HYDROXYPROLINE-RICH GLYCOPROTEIN FAMILY PROTEIN"/>
    <property type="match status" value="1"/>
</dbReference>
<dbReference type="CDD" id="cd00371">
    <property type="entry name" value="HMA"/>
    <property type="match status" value="1"/>
</dbReference>
<dbReference type="PANTHER" id="PTHR45868">
    <property type="entry name" value="HEAVY METAL-ASSOCIATED ISOPRENYLATED PLANT PROTEIN 33-RELATED"/>
    <property type="match status" value="1"/>
</dbReference>
<dbReference type="Pfam" id="PF00403">
    <property type="entry name" value="HMA"/>
    <property type="match status" value="1"/>
</dbReference>
<name>A0A6P5MBG8_ARADU</name>
<dbReference type="Gene3D" id="3.30.70.100">
    <property type="match status" value="1"/>
</dbReference>
<keyword evidence="4" id="KW-0636">Prenylation</keyword>
<dbReference type="SUPFAM" id="SSF55008">
    <property type="entry name" value="HMA, heavy metal-associated domain"/>
    <property type="match status" value="1"/>
</dbReference>
<evidence type="ECO:0000313" key="8">
    <source>
        <dbReference type="RefSeq" id="XP_020982522.1"/>
    </source>
</evidence>
<dbReference type="InterPro" id="IPR006121">
    <property type="entry name" value="HMA_dom"/>
</dbReference>
<keyword evidence="7" id="KW-1185">Reference proteome</keyword>
<evidence type="ECO:0000256" key="4">
    <source>
        <dbReference type="ARBA" id="ARBA00023289"/>
    </source>
</evidence>
<reference evidence="7" key="1">
    <citation type="journal article" date="2016" name="Nat. Genet.">
        <title>The genome sequences of Arachis duranensis and Arachis ipaensis, the diploid ancestors of cultivated peanut.</title>
        <authorList>
            <person name="Bertioli D.J."/>
            <person name="Cannon S.B."/>
            <person name="Froenicke L."/>
            <person name="Huang G."/>
            <person name="Farmer A.D."/>
            <person name="Cannon E.K."/>
            <person name="Liu X."/>
            <person name="Gao D."/>
            <person name="Clevenger J."/>
            <person name="Dash S."/>
            <person name="Ren L."/>
            <person name="Moretzsohn M.C."/>
            <person name="Shirasawa K."/>
            <person name="Huang W."/>
            <person name="Vidigal B."/>
            <person name="Abernathy B."/>
            <person name="Chu Y."/>
            <person name="Niederhuth C.E."/>
            <person name="Umale P."/>
            <person name="Araujo A.C."/>
            <person name="Kozik A."/>
            <person name="Kim K.D."/>
            <person name="Burow M.D."/>
            <person name="Varshney R.K."/>
            <person name="Wang X."/>
            <person name="Zhang X."/>
            <person name="Barkley N."/>
            <person name="Guimaraes P.M."/>
            <person name="Isobe S."/>
            <person name="Guo B."/>
            <person name="Liao B."/>
            <person name="Stalker H.T."/>
            <person name="Schmitz R.J."/>
            <person name="Scheffler B.E."/>
            <person name="Leal-Bertioli S.C."/>
            <person name="Xun X."/>
            <person name="Jackson S.A."/>
            <person name="Michelmore R."/>
            <person name="Ozias-Akins P."/>
        </authorList>
    </citation>
    <scope>NUCLEOTIDE SEQUENCE [LARGE SCALE GENOMIC DNA]</scope>
    <source>
        <strain evidence="7">cv. V14167</strain>
    </source>
</reference>
<sequence length="188" mass="20838">MENSLAEMICVLKINTQCDGCKMKVMQVLRNINGVYNITIDGERGTVRVTGRVNPSTILGLLEKYGKHAEVKYIKFDGEVLDRRTLPYYYGGRGGNGGGDFYAPYSMGSSYPPHLCYQASLPLPLPPPLPPPQYHPQLVPLYPPPPAPVWPRPYGPPPLTSYWPPPPPLPPFCPRPNKMATEDSCAIM</sequence>
<dbReference type="AlphaFoldDB" id="A0A6P5MBG8"/>
<protein>
    <submittedName>
        <fullName evidence="8">Heavy metal-associated isoprenylated plant protein 32</fullName>
    </submittedName>
</protein>
<evidence type="ECO:0000256" key="5">
    <source>
        <dbReference type="ARBA" id="ARBA00024045"/>
    </source>
</evidence>
<evidence type="ECO:0000256" key="3">
    <source>
        <dbReference type="ARBA" id="ARBA00023288"/>
    </source>
</evidence>
<evidence type="ECO:0000256" key="1">
    <source>
        <dbReference type="ARBA" id="ARBA00022481"/>
    </source>
</evidence>
<keyword evidence="1" id="KW-0488">Methylation</keyword>
<keyword evidence="3" id="KW-0449">Lipoprotein</keyword>
<dbReference type="InterPro" id="IPR036163">
    <property type="entry name" value="HMA_dom_sf"/>
</dbReference>
<dbReference type="RefSeq" id="XP_020982522.1">
    <property type="nucleotide sequence ID" value="XM_021126863.2"/>
</dbReference>
<dbReference type="GeneID" id="110273641"/>
<organism evidence="7 8">
    <name type="scientific">Arachis duranensis</name>
    <name type="common">Wild peanut</name>
    <dbReference type="NCBI Taxonomy" id="130453"/>
    <lineage>
        <taxon>Eukaryota</taxon>
        <taxon>Viridiplantae</taxon>
        <taxon>Streptophyta</taxon>
        <taxon>Embryophyta</taxon>
        <taxon>Tracheophyta</taxon>
        <taxon>Spermatophyta</taxon>
        <taxon>Magnoliopsida</taxon>
        <taxon>eudicotyledons</taxon>
        <taxon>Gunneridae</taxon>
        <taxon>Pentapetalae</taxon>
        <taxon>rosids</taxon>
        <taxon>fabids</taxon>
        <taxon>Fabales</taxon>
        <taxon>Fabaceae</taxon>
        <taxon>Papilionoideae</taxon>
        <taxon>50 kb inversion clade</taxon>
        <taxon>dalbergioids sensu lato</taxon>
        <taxon>Dalbergieae</taxon>
        <taxon>Pterocarpus clade</taxon>
        <taxon>Arachis</taxon>
    </lineage>
</organism>
<reference evidence="8" key="2">
    <citation type="submission" date="2025-08" db="UniProtKB">
        <authorList>
            <consortium name="RefSeq"/>
        </authorList>
    </citation>
    <scope>IDENTIFICATION</scope>
    <source>
        <tissue evidence="8">Whole plant</tissue>
    </source>
</reference>
<proteinExistence type="inferred from homology"/>
<accession>A0A6P5MBG8</accession>
<feature type="domain" description="HMA" evidence="6">
    <location>
        <begin position="7"/>
        <end position="70"/>
    </location>
</feature>